<dbReference type="PRINTS" id="PR00038">
    <property type="entry name" value="HTHLUXR"/>
</dbReference>
<reference evidence="5 6" key="1">
    <citation type="submission" date="2015-10" db="EMBL/GenBank/DDBJ databases">
        <title>Draft genome sequence of Streptomyces corchorusii DSM 40340, type strain for the species Streptomyces corchorusii.</title>
        <authorList>
            <person name="Ruckert C."/>
            <person name="Winkler A."/>
            <person name="Kalinowski J."/>
            <person name="Kampfer P."/>
            <person name="Glaeser S."/>
        </authorList>
    </citation>
    <scope>NUCLEOTIDE SEQUENCE [LARGE SCALE GENOMIC DNA]</scope>
    <source>
        <strain evidence="5 6">DSM 40340</strain>
    </source>
</reference>
<dbReference type="PANTHER" id="PTHR44688">
    <property type="entry name" value="DNA-BINDING TRANSCRIPTIONAL ACTIVATOR DEVR_DOSR"/>
    <property type="match status" value="1"/>
</dbReference>
<dbReference type="Pfam" id="PF00196">
    <property type="entry name" value="GerE"/>
    <property type="match status" value="1"/>
</dbReference>
<accession>A0A101PUS8</accession>
<dbReference type="InterPro" id="IPR036388">
    <property type="entry name" value="WH-like_DNA-bd_sf"/>
</dbReference>
<evidence type="ECO:0000256" key="1">
    <source>
        <dbReference type="ARBA" id="ARBA00023015"/>
    </source>
</evidence>
<dbReference type="Pfam" id="PF13191">
    <property type="entry name" value="AAA_16"/>
    <property type="match status" value="1"/>
</dbReference>
<dbReference type="SUPFAM" id="SSF52540">
    <property type="entry name" value="P-loop containing nucleoside triphosphate hydrolases"/>
    <property type="match status" value="1"/>
</dbReference>
<name>A0A101PUS8_STRCK</name>
<keyword evidence="3" id="KW-0804">Transcription</keyword>
<keyword evidence="6" id="KW-1185">Reference proteome</keyword>
<comment type="caution">
    <text evidence="5">The sequence shown here is derived from an EMBL/GenBank/DDBJ whole genome shotgun (WGS) entry which is preliminary data.</text>
</comment>
<dbReference type="GO" id="GO:0003677">
    <property type="term" value="F:DNA binding"/>
    <property type="evidence" value="ECO:0007669"/>
    <property type="project" value="UniProtKB-KW"/>
</dbReference>
<dbReference type="InterPro" id="IPR027417">
    <property type="entry name" value="P-loop_NTPase"/>
</dbReference>
<dbReference type="PROSITE" id="PS50043">
    <property type="entry name" value="HTH_LUXR_2"/>
    <property type="match status" value="1"/>
</dbReference>
<evidence type="ECO:0000313" key="5">
    <source>
        <dbReference type="EMBL" id="KUN18075.1"/>
    </source>
</evidence>
<dbReference type="GO" id="GO:0006355">
    <property type="term" value="P:regulation of DNA-templated transcription"/>
    <property type="evidence" value="ECO:0007669"/>
    <property type="project" value="InterPro"/>
</dbReference>
<dbReference type="PANTHER" id="PTHR44688:SF16">
    <property type="entry name" value="DNA-BINDING TRANSCRIPTIONAL ACTIVATOR DEVR_DOSR"/>
    <property type="match status" value="1"/>
</dbReference>
<dbReference type="InterPro" id="IPR003593">
    <property type="entry name" value="AAA+_ATPase"/>
</dbReference>
<keyword evidence="1" id="KW-0805">Transcription regulation</keyword>
<feature type="domain" description="HTH luxR-type" evidence="4">
    <location>
        <begin position="769"/>
        <end position="834"/>
    </location>
</feature>
<dbReference type="Gene3D" id="1.10.10.10">
    <property type="entry name" value="Winged helix-like DNA-binding domain superfamily/Winged helix DNA-binding domain"/>
    <property type="match status" value="1"/>
</dbReference>
<keyword evidence="2" id="KW-0238">DNA-binding</keyword>
<proteinExistence type="predicted"/>
<protein>
    <recommendedName>
        <fullName evidence="4">HTH luxR-type domain-containing protein</fullName>
    </recommendedName>
</protein>
<organism evidence="5 6">
    <name type="scientific">Streptomyces corchorusii</name>
    <name type="common">Streptomyces chibaensis</name>
    <dbReference type="NCBI Taxonomy" id="1903"/>
    <lineage>
        <taxon>Bacteria</taxon>
        <taxon>Bacillati</taxon>
        <taxon>Actinomycetota</taxon>
        <taxon>Actinomycetes</taxon>
        <taxon>Kitasatosporales</taxon>
        <taxon>Streptomycetaceae</taxon>
        <taxon>Streptomyces</taxon>
    </lineage>
</organism>
<dbReference type="SUPFAM" id="SSF46894">
    <property type="entry name" value="C-terminal effector domain of the bipartite response regulators"/>
    <property type="match status" value="1"/>
</dbReference>
<dbReference type="CDD" id="cd06170">
    <property type="entry name" value="LuxR_C_like"/>
    <property type="match status" value="1"/>
</dbReference>
<dbReference type="InterPro" id="IPR000792">
    <property type="entry name" value="Tscrpt_reg_LuxR_C"/>
</dbReference>
<dbReference type="Proteomes" id="UP000053398">
    <property type="component" value="Unassembled WGS sequence"/>
</dbReference>
<evidence type="ECO:0000313" key="6">
    <source>
        <dbReference type="Proteomes" id="UP000053398"/>
    </source>
</evidence>
<gene>
    <name evidence="5" type="ORF">AQJ11_36085</name>
</gene>
<dbReference type="AlphaFoldDB" id="A0A101PUS8"/>
<sequence length="841" mass="89877">MLFGRTGELHVLSSMAEAALRGRGKAVFLGGRHGIGKSALLDAVAQMHAPSFRLLRVTGHPDESGLPFAAVERLLAPVRDSVQGLPRPQRLALRVVLGLEEGSTDPFFVRMAVTGALQAAARKRPLMVLVDDVDSLDRESAGVISFFSRRIDGAPICLVCAGTDAGRRASGKIEGERLVLGPLSQVESLAFLEWLAPSSSPETRNRVVEESGGIPLLLRDASRVLTSVRLSGREPLPAGRRAPASPAGIVPGGVDTAEPPADLVVPQGPAPGACRVRTRPDAADGHEPRPAVVRHHILGTGLSDRVLVPAAAGRRPPRAVLPFVAAEHAFAQGDLDRLAELVDETRTVGEAGMRNRYARLRAIDTLVTRSPTAAVEQLLAAARMPDADDPAFAIDTLNMAAAAAWLAGDPCALEEVHGARARLMATWDAPPPPEPTGGPVALRVLAGPWEAVGRADAEGAEDSTGAVSAARGRAASMPLPGFPMLPESGPVDASGRLLAFYVGLLRRAVKDGEWGSVPVAAYWAACLETWLGRWEHATDHLRLGLSSAERTRQDVLTGHLRSLSAWLHAVRGDVAACRAEAEACLAESAVHVTDSARLAAQGALVFAALSQGRPEEAPGLLPLPPAGTGETILGGRGSLAVSDLIEAAYRAFEMPRAREMLDVWRRRRPQARAGGTEVLMLRCEALLEENADTMERKFHQVLAIAHPNDFERARTRLLFGERLRRARRTQSAREELLAAVGTFRLVGAPLWSGRAQRELDACTVRSTAEEEGWDALTAQERQVVRLAGQGLTNRQIARALFISPRTVGYHLYKAFPKLDIRSRRQIGEVVPSVGTALEDPG</sequence>
<evidence type="ECO:0000256" key="3">
    <source>
        <dbReference type="ARBA" id="ARBA00023163"/>
    </source>
</evidence>
<dbReference type="SMART" id="SM00382">
    <property type="entry name" value="AAA"/>
    <property type="match status" value="1"/>
</dbReference>
<dbReference type="InterPro" id="IPR016032">
    <property type="entry name" value="Sig_transdc_resp-reg_C-effctor"/>
</dbReference>
<dbReference type="SMART" id="SM00421">
    <property type="entry name" value="HTH_LUXR"/>
    <property type="match status" value="1"/>
</dbReference>
<evidence type="ECO:0000259" key="4">
    <source>
        <dbReference type="PROSITE" id="PS50043"/>
    </source>
</evidence>
<dbReference type="EMBL" id="LMWP01000046">
    <property type="protein sequence ID" value="KUN18075.1"/>
    <property type="molecule type" value="Genomic_DNA"/>
</dbReference>
<dbReference type="InterPro" id="IPR041664">
    <property type="entry name" value="AAA_16"/>
</dbReference>
<evidence type="ECO:0000256" key="2">
    <source>
        <dbReference type="ARBA" id="ARBA00023125"/>
    </source>
</evidence>